<keyword evidence="4" id="KW-0378">Hydrolase</keyword>
<evidence type="ECO:0000256" key="5">
    <source>
        <dbReference type="ARBA" id="ARBA00022842"/>
    </source>
</evidence>
<evidence type="ECO:0000256" key="6">
    <source>
        <dbReference type="ARBA" id="ARBA00023211"/>
    </source>
</evidence>
<comment type="cofactor">
    <cofactor evidence="2">
        <name>Mg(2+)</name>
        <dbReference type="ChEBI" id="CHEBI:18420"/>
    </cofactor>
</comment>
<dbReference type="InterPro" id="IPR015655">
    <property type="entry name" value="PP2C"/>
</dbReference>
<dbReference type="GO" id="GO:0046872">
    <property type="term" value="F:metal ion binding"/>
    <property type="evidence" value="ECO:0007669"/>
    <property type="project" value="UniProtKB-KW"/>
</dbReference>
<name>A0A5N6QZV9_9ROSI</name>
<dbReference type="Pfam" id="PF00481">
    <property type="entry name" value="PP2C"/>
    <property type="match status" value="1"/>
</dbReference>
<evidence type="ECO:0000313" key="9">
    <source>
        <dbReference type="Proteomes" id="UP000327013"/>
    </source>
</evidence>
<evidence type="ECO:0000313" key="8">
    <source>
        <dbReference type="EMBL" id="KAE8022262.1"/>
    </source>
</evidence>
<dbReference type="PROSITE" id="PS51746">
    <property type="entry name" value="PPM_2"/>
    <property type="match status" value="1"/>
</dbReference>
<dbReference type="InterPro" id="IPR036457">
    <property type="entry name" value="PPM-type-like_dom_sf"/>
</dbReference>
<dbReference type="Gene3D" id="3.60.40.10">
    <property type="entry name" value="PPM-type phosphatase domain"/>
    <property type="match status" value="1"/>
</dbReference>
<dbReference type="Proteomes" id="UP000327013">
    <property type="component" value="Chromosome 3"/>
</dbReference>
<dbReference type="EMBL" id="CM017323">
    <property type="protein sequence ID" value="KAE8022262.1"/>
    <property type="molecule type" value="Genomic_DNA"/>
</dbReference>
<organism evidence="8 9">
    <name type="scientific">Carpinus fangiana</name>
    <dbReference type="NCBI Taxonomy" id="176857"/>
    <lineage>
        <taxon>Eukaryota</taxon>
        <taxon>Viridiplantae</taxon>
        <taxon>Streptophyta</taxon>
        <taxon>Embryophyta</taxon>
        <taxon>Tracheophyta</taxon>
        <taxon>Spermatophyta</taxon>
        <taxon>Magnoliopsida</taxon>
        <taxon>eudicotyledons</taxon>
        <taxon>Gunneridae</taxon>
        <taxon>Pentapetalae</taxon>
        <taxon>rosids</taxon>
        <taxon>fabids</taxon>
        <taxon>Fagales</taxon>
        <taxon>Betulaceae</taxon>
        <taxon>Carpinus</taxon>
    </lineage>
</organism>
<dbReference type="FunFam" id="3.60.40.10:FF:000079">
    <property type="entry name" value="Probable protein phosphatase 2C 74"/>
    <property type="match status" value="1"/>
</dbReference>
<keyword evidence="6" id="KW-0464">Manganese</keyword>
<protein>
    <recommendedName>
        <fullName evidence="7">PPM-type phosphatase domain-containing protein</fullName>
    </recommendedName>
</protein>
<dbReference type="GO" id="GO:0004722">
    <property type="term" value="F:protein serine/threonine phosphatase activity"/>
    <property type="evidence" value="ECO:0007669"/>
    <property type="project" value="InterPro"/>
</dbReference>
<dbReference type="CDD" id="cd00143">
    <property type="entry name" value="PP2Cc"/>
    <property type="match status" value="1"/>
</dbReference>
<evidence type="ECO:0000256" key="4">
    <source>
        <dbReference type="ARBA" id="ARBA00022801"/>
    </source>
</evidence>
<comment type="cofactor">
    <cofactor evidence="1">
        <name>Mn(2+)</name>
        <dbReference type="ChEBI" id="CHEBI:29035"/>
    </cofactor>
</comment>
<sequence>MALTLSSPTSCPLSWVGEIYVGREKGSLVFESLNAESSEISAFPSPEDKSGWPRENSLPHVACQEEINTVDDATDFCGEKANNEKSAGIFAVDDDIVSHEEKSMQEKVRSIKGVLLSDIIQGSESLEMVNFGGARAALKVRKRPSKLLVPAYSAEMEFGEMRRKLTNKEFEVEGRNFVLASKKGRRTTVMEDGYGVMLDILGDPKQALFAVIDGHGGHAAADYVAENLGRNIVKYIGEEDRLEQAIRRGFLVTDKEFLSQGVSSGACAASVLLKEGELHVANVGDCRVVLSRKGLAAALTNEHRLGREDERRRIESSGGFVNCCNGVWRVQGTLAVSRAIGDLHLKQWIISEPEIKKLPLTSDCQFLIMASDGLWDKVDDQEAVDVVLREKNMLMSCKKLADMSCSRGNMDDITVMVINLQNFV</sequence>
<feature type="domain" description="PPM-type phosphatase" evidence="7">
    <location>
        <begin position="176"/>
        <end position="420"/>
    </location>
</feature>
<dbReference type="SMART" id="SM00331">
    <property type="entry name" value="PP2C_SIG"/>
    <property type="match status" value="1"/>
</dbReference>
<proteinExistence type="predicted"/>
<dbReference type="OrthoDB" id="10264738at2759"/>
<evidence type="ECO:0000256" key="2">
    <source>
        <dbReference type="ARBA" id="ARBA00001946"/>
    </source>
</evidence>
<evidence type="ECO:0000259" key="7">
    <source>
        <dbReference type="PROSITE" id="PS51746"/>
    </source>
</evidence>
<dbReference type="SMART" id="SM00332">
    <property type="entry name" value="PP2Cc"/>
    <property type="match status" value="1"/>
</dbReference>
<dbReference type="PANTHER" id="PTHR47992">
    <property type="entry name" value="PROTEIN PHOSPHATASE"/>
    <property type="match status" value="1"/>
</dbReference>
<dbReference type="AlphaFoldDB" id="A0A5N6QZV9"/>
<dbReference type="SUPFAM" id="SSF81606">
    <property type="entry name" value="PP2C-like"/>
    <property type="match status" value="1"/>
</dbReference>
<keyword evidence="5" id="KW-0460">Magnesium</keyword>
<reference evidence="8 9" key="1">
    <citation type="submission" date="2019-06" db="EMBL/GenBank/DDBJ databases">
        <title>A chromosomal-level reference genome of Carpinus fangiana (Coryloideae, Betulaceae).</title>
        <authorList>
            <person name="Yang X."/>
            <person name="Wang Z."/>
            <person name="Zhang L."/>
            <person name="Hao G."/>
            <person name="Liu J."/>
            <person name="Yang Y."/>
        </authorList>
    </citation>
    <scope>NUCLEOTIDE SEQUENCE [LARGE SCALE GENOMIC DNA]</scope>
    <source>
        <strain evidence="8">Cfa_2016G</strain>
        <tissue evidence="8">Leaf</tissue>
    </source>
</reference>
<gene>
    <name evidence="8" type="ORF">FH972_008077</name>
</gene>
<evidence type="ECO:0000256" key="3">
    <source>
        <dbReference type="ARBA" id="ARBA00022723"/>
    </source>
</evidence>
<keyword evidence="3" id="KW-0479">Metal-binding</keyword>
<dbReference type="InterPro" id="IPR001932">
    <property type="entry name" value="PPM-type_phosphatase-like_dom"/>
</dbReference>
<keyword evidence="9" id="KW-1185">Reference proteome</keyword>
<accession>A0A5N6QZV9</accession>
<evidence type="ECO:0000256" key="1">
    <source>
        <dbReference type="ARBA" id="ARBA00001936"/>
    </source>
</evidence>